<keyword evidence="2" id="KW-1185">Reference proteome</keyword>
<dbReference type="Pfam" id="PF03659">
    <property type="entry name" value="Glyco_hydro_71"/>
    <property type="match status" value="1"/>
</dbReference>
<gene>
    <name evidence="1" type="ORF">K432DRAFT_401474</name>
</gene>
<keyword evidence="1" id="KW-0378">Hydrolase</keyword>
<dbReference type="EMBL" id="KV744845">
    <property type="protein sequence ID" value="OCK84103.1"/>
    <property type="molecule type" value="Genomic_DNA"/>
</dbReference>
<dbReference type="GO" id="GO:0051118">
    <property type="term" value="F:glucan endo-1,3-alpha-glucosidase activity"/>
    <property type="evidence" value="ECO:0007669"/>
    <property type="project" value="InterPro"/>
</dbReference>
<evidence type="ECO:0000313" key="2">
    <source>
        <dbReference type="Proteomes" id="UP000250266"/>
    </source>
</evidence>
<dbReference type="OrthoDB" id="3257981at2759"/>
<evidence type="ECO:0000313" key="1">
    <source>
        <dbReference type="EMBL" id="OCK84103.1"/>
    </source>
</evidence>
<name>A0A8E2EIB3_9PEZI</name>
<accession>A0A8E2EIB3</accession>
<dbReference type="InterPro" id="IPR005197">
    <property type="entry name" value="Glyco_hydro_71"/>
</dbReference>
<protein>
    <submittedName>
        <fullName evidence="1">Glycoside hydrolase family 71 protein</fullName>
    </submittedName>
</protein>
<reference evidence="1 2" key="1">
    <citation type="journal article" date="2016" name="Nat. Commun.">
        <title>Ectomycorrhizal ecology is imprinted in the genome of the dominant symbiotic fungus Cenococcum geophilum.</title>
        <authorList>
            <consortium name="DOE Joint Genome Institute"/>
            <person name="Peter M."/>
            <person name="Kohler A."/>
            <person name="Ohm R.A."/>
            <person name="Kuo A."/>
            <person name="Krutzmann J."/>
            <person name="Morin E."/>
            <person name="Arend M."/>
            <person name="Barry K.W."/>
            <person name="Binder M."/>
            <person name="Choi C."/>
            <person name="Clum A."/>
            <person name="Copeland A."/>
            <person name="Grisel N."/>
            <person name="Haridas S."/>
            <person name="Kipfer T."/>
            <person name="LaButti K."/>
            <person name="Lindquist E."/>
            <person name="Lipzen A."/>
            <person name="Maire R."/>
            <person name="Meier B."/>
            <person name="Mihaltcheva S."/>
            <person name="Molinier V."/>
            <person name="Murat C."/>
            <person name="Poggeler S."/>
            <person name="Quandt C.A."/>
            <person name="Sperisen C."/>
            <person name="Tritt A."/>
            <person name="Tisserant E."/>
            <person name="Crous P.W."/>
            <person name="Henrissat B."/>
            <person name="Nehls U."/>
            <person name="Egli S."/>
            <person name="Spatafora J.W."/>
            <person name="Grigoriev I.V."/>
            <person name="Martin F.M."/>
        </authorList>
    </citation>
    <scope>NUCLEOTIDE SEQUENCE [LARGE SCALE GENOMIC DNA]</scope>
    <source>
        <strain evidence="1 2">CBS 459.81</strain>
    </source>
</reference>
<proteinExistence type="predicted"/>
<organism evidence="1 2">
    <name type="scientific">Lepidopterella palustris CBS 459.81</name>
    <dbReference type="NCBI Taxonomy" id="1314670"/>
    <lineage>
        <taxon>Eukaryota</taxon>
        <taxon>Fungi</taxon>
        <taxon>Dikarya</taxon>
        <taxon>Ascomycota</taxon>
        <taxon>Pezizomycotina</taxon>
        <taxon>Dothideomycetes</taxon>
        <taxon>Pleosporomycetidae</taxon>
        <taxon>Mytilinidiales</taxon>
        <taxon>Argynnaceae</taxon>
        <taxon>Lepidopterella</taxon>
    </lineage>
</organism>
<sequence length="130" mass="14073">MRSLGAILLGAGIFSRAVHSASVSAHFTAIGAILNLCLVHNININIIQVQNSYSYNQAEWQVDMNSTQQIGIDGFALNWVLPHCQSPNLDWQVVRIDDAFIVAAAQGFKLIYSFDMSYAASQGNCPTGVG</sequence>
<dbReference type="Proteomes" id="UP000250266">
    <property type="component" value="Unassembled WGS sequence"/>
</dbReference>
<dbReference type="AlphaFoldDB" id="A0A8E2EIB3"/>